<sequence length="624" mass="69182">MNPRLLHLYNQELRHLREMGREFAEEFPKIASRLSMDGIEVADPYVERLLEGAAFLAARVQLKLEAEFPRFTHHLLEMVHPHFLSPTPAMAIAQFQPILSDANLAEGFVIKRGSALQTPPATRDGTACTFTTAQDVSLWPLEVVDARYFSAATDLPLASPDMARKFRGGVRLRLRTTAGVRFDQLSLDSLRFCLGGADETAYRLLECIGGNPLGVLVTGVDRPIRSRQFLAGRCLTLAGYGDDEALLPPTPRGFSGHRLIHEYFAFPQRFLFFDISGLAAALSRFPVNEVELHLLFSRGDASLENQVTAGNFLLNATPVINLFKRRADRIHITTGEYEFQVVPDRTRAMDFEVYDVQSLTGFGSGAEREQSFVSFYESHHGWDAGTQGYFTLRREPRLLSERQRRIGTRTRYTGSETFVSIVDTAEAPYSPDLRQLAASILCTNRDLPILLNLSGQGSDFALDVSAPVEGVRCVRGPSLPTSPVADGARSWKCISLLSLNYLSLLDSDSAKGAAALREMLGLYGGSNELSVRRQIEGLRSVQAAPFSTRLPMAGPPCFGRGIDIGVEVDELAFEGGSAFLLGSVLEHFFARYVSINSFTRTRLRSLTRGEIMNWEVRCGLRPIF</sequence>
<dbReference type="NCBIfam" id="TIGR03359">
    <property type="entry name" value="VI_chp_6"/>
    <property type="match status" value="1"/>
</dbReference>
<evidence type="ECO:0000313" key="2">
    <source>
        <dbReference type="Proteomes" id="UP000580043"/>
    </source>
</evidence>
<dbReference type="EMBL" id="JABBGA010000002">
    <property type="protein sequence ID" value="NML24762.1"/>
    <property type="molecule type" value="Genomic_DNA"/>
</dbReference>
<dbReference type="Proteomes" id="UP000580043">
    <property type="component" value="Unassembled WGS sequence"/>
</dbReference>
<organism evidence="1 2">
    <name type="scientific">Zoogloea dura</name>
    <dbReference type="NCBI Taxonomy" id="2728840"/>
    <lineage>
        <taxon>Bacteria</taxon>
        <taxon>Pseudomonadati</taxon>
        <taxon>Pseudomonadota</taxon>
        <taxon>Betaproteobacteria</taxon>
        <taxon>Rhodocyclales</taxon>
        <taxon>Zoogloeaceae</taxon>
        <taxon>Zoogloea</taxon>
    </lineage>
</organism>
<dbReference type="Pfam" id="PF05947">
    <property type="entry name" value="T6SS_TssF"/>
    <property type="match status" value="1"/>
</dbReference>
<dbReference type="InterPro" id="IPR010272">
    <property type="entry name" value="T6SS_TssF"/>
</dbReference>
<keyword evidence="2" id="KW-1185">Reference proteome</keyword>
<accession>A0A848G0I4</accession>
<evidence type="ECO:0000313" key="1">
    <source>
        <dbReference type="EMBL" id="NML24762.1"/>
    </source>
</evidence>
<dbReference type="PANTHER" id="PTHR35370">
    <property type="entry name" value="CYTOPLASMIC PROTEIN-RELATED-RELATED"/>
    <property type="match status" value="1"/>
</dbReference>
<reference evidence="1 2" key="1">
    <citation type="submission" date="2020-04" db="EMBL/GenBank/DDBJ databases">
        <title>Zoogloea sp. G-4-1-14 isolated from soil.</title>
        <authorList>
            <person name="Dahal R.H."/>
        </authorList>
    </citation>
    <scope>NUCLEOTIDE SEQUENCE [LARGE SCALE GENOMIC DNA]</scope>
    <source>
        <strain evidence="1 2">G-4-1-14</strain>
    </source>
</reference>
<dbReference type="AlphaFoldDB" id="A0A848G0I4"/>
<dbReference type="PANTHER" id="PTHR35370:SF1">
    <property type="entry name" value="TYPE VI SECRETION SYSTEM COMPONENT TSSF1"/>
    <property type="match status" value="1"/>
</dbReference>
<name>A0A848G0I4_9RHOO</name>
<proteinExistence type="predicted"/>
<protein>
    <submittedName>
        <fullName evidence="1">Type VI secretion system baseplate subunit TssF</fullName>
    </submittedName>
</protein>
<dbReference type="PIRSF" id="PIRSF028304">
    <property type="entry name" value="UCP028304"/>
    <property type="match status" value="1"/>
</dbReference>
<gene>
    <name evidence="1" type="primary">tssF</name>
    <name evidence="1" type="ORF">HHL15_03345</name>
</gene>
<comment type="caution">
    <text evidence="1">The sequence shown here is derived from an EMBL/GenBank/DDBJ whole genome shotgun (WGS) entry which is preliminary data.</text>
</comment>
<dbReference type="RefSeq" id="WP_169144411.1">
    <property type="nucleotide sequence ID" value="NZ_JABBGA010000002.1"/>
</dbReference>